<reference evidence="2" key="1">
    <citation type="submission" date="2019-08" db="EMBL/GenBank/DDBJ databases">
        <authorList>
            <person name="Kucharzyk K."/>
            <person name="Murdoch R.W."/>
            <person name="Higgins S."/>
            <person name="Loffler F."/>
        </authorList>
    </citation>
    <scope>NUCLEOTIDE SEQUENCE</scope>
</reference>
<protein>
    <recommendedName>
        <fullName evidence="1">Glucose/Sorbosone dehydrogenase domain-containing protein</fullName>
    </recommendedName>
</protein>
<dbReference type="PANTHER" id="PTHR33546:SF1">
    <property type="entry name" value="LARGE, MULTIFUNCTIONAL SECRETED PROTEIN"/>
    <property type="match status" value="1"/>
</dbReference>
<organism evidence="2">
    <name type="scientific">bioreactor metagenome</name>
    <dbReference type="NCBI Taxonomy" id="1076179"/>
    <lineage>
        <taxon>unclassified sequences</taxon>
        <taxon>metagenomes</taxon>
        <taxon>ecological metagenomes</taxon>
    </lineage>
</organism>
<proteinExistence type="predicted"/>
<dbReference type="InterPro" id="IPR011041">
    <property type="entry name" value="Quinoprot_gluc/sorb_DH_b-prop"/>
</dbReference>
<gene>
    <name evidence="2" type="ORF">SDC9_79921</name>
</gene>
<dbReference type="SUPFAM" id="SSF50952">
    <property type="entry name" value="Soluble quinoprotein glucose dehydrogenase"/>
    <property type="match status" value="1"/>
</dbReference>
<evidence type="ECO:0000259" key="1">
    <source>
        <dbReference type="Pfam" id="PF07995"/>
    </source>
</evidence>
<dbReference type="InterPro" id="IPR011042">
    <property type="entry name" value="6-blade_b-propeller_TolB-like"/>
</dbReference>
<dbReference type="PANTHER" id="PTHR33546">
    <property type="entry name" value="LARGE, MULTIFUNCTIONAL SECRETED PROTEIN-RELATED"/>
    <property type="match status" value="1"/>
</dbReference>
<accession>A0A644YZ74</accession>
<dbReference type="Gene3D" id="2.120.10.30">
    <property type="entry name" value="TolB, C-terminal domain"/>
    <property type="match status" value="1"/>
</dbReference>
<feature type="domain" description="Glucose/Sorbosone dehydrogenase" evidence="1">
    <location>
        <begin position="133"/>
        <end position="362"/>
    </location>
</feature>
<dbReference type="EMBL" id="VSSQ01006632">
    <property type="protein sequence ID" value="MPM33348.1"/>
    <property type="molecule type" value="Genomic_DNA"/>
</dbReference>
<evidence type="ECO:0000313" key="2">
    <source>
        <dbReference type="EMBL" id="MPM33348.1"/>
    </source>
</evidence>
<dbReference type="AlphaFoldDB" id="A0A644YZ74"/>
<comment type="caution">
    <text evidence="2">The sequence shown here is derived from an EMBL/GenBank/DDBJ whole genome shotgun (WGS) entry which is preliminary data.</text>
</comment>
<name>A0A644YZ74_9ZZZZ</name>
<dbReference type="Pfam" id="PF07995">
    <property type="entry name" value="GSDH"/>
    <property type="match status" value="1"/>
</dbReference>
<sequence>MKNRFLWLVLIQLIVLAILTTGCGNAQSNINSISMPPGFKISVYASGIEGARSLALGDNGIVFVGSRSEGRVYALVDENGDGKKITVLTVASNLDTPNGVAYHNGSLYVAEISRILRYDNILENLNQSKPPVVVYDMLPKERHHGWKFIAIGPDEKLYVPVGAPCNICASEDERFASIMRMNLDGSEVEVFAHGVRNTVGFDWHPLSGELYFTDNGRDWLGDDLPPDELNHAPIKGMHFGYPYYYGDNLADPEFKEQPQIPSLSKPAMKLEAHVAPLGMRFYTGEMFPEEYKNQIFIAEHGSWNRTSLIGYRILLVRLQDGKPISQEVFAHGWSNSAVPWGRPVDVLVMPDGALLVSDDRANAVYRISYEGKKD</sequence>
<dbReference type="PROSITE" id="PS51257">
    <property type="entry name" value="PROKAR_LIPOPROTEIN"/>
    <property type="match status" value="1"/>
</dbReference>
<dbReference type="InterPro" id="IPR012938">
    <property type="entry name" value="Glc/Sorbosone_DH"/>
</dbReference>